<evidence type="ECO:0000256" key="2">
    <source>
        <dbReference type="SAM" id="Phobius"/>
    </source>
</evidence>
<feature type="region of interest" description="Disordered" evidence="1">
    <location>
        <begin position="133"/>
        <end position="176"/>
    </location>
</feature>
<evidence type="ECO:0000313" key="4">
    <source>
        <dbReference type="Proteomes" id="UP000325003"/>
    </source>
</evidence>
<gene>
    <name evidence="3" type="ORF">F0U44_04450</name>
</gene>
<dbReference type="RefSeq" id="WP_149727002.1">
    <property type="nucleotide sequence ID" value="NZ_VUJV01000001.1"/>
</dbReference>
<dbReference type="Proteomes" id="UP000325003">
    <property type="component" value="Unassembled WGS sequence"/>
</dbReference>
<dbReference type="AlphaFoldDB" id="A0A5B1LLF3"/>
<feature type="transmembrane region" description="Helical" evidence="2">
    <location>
        <begin position="106"/>
        <end position="128"/>
    </location>
</feature>
<feature type="compositionally biased region" description="Low complexity" evidence="1">
    <location>
        <begin position="149"/>
        <end position="162"/>
    </location>
</feature>
<keyword evidence="2" id="KW-0472">Membrane</keyword>
<protein>
    <submittedName>
        <fullName evidence="3">Uncharacterized protein</fullName>
    </submittedName>
</protein>
<comment type="caution">
    <text evidence="3">The sequence shown here is derived from an EMBL/GenBank/DDBJ whole genome shotgun (WGS) entry which is preliminary data.</text>
</comment>
<accession>A0A5B1LLF3</accession>
<reference evidence="3 4" key="1">
    <citation type="submission" date="2019-09" db="EMBL/GenBank/DDBJ databases">
        <title>Nocardioides panacisoli sp. nov., isolated from the soil of a ginseng field.</title>
        <authorList>
            <person name="Cho C."/>
        </authorList>
    </citation>
    <scope>NUCLEOTIDE SEQUENCE [LARGE SCALE GENOMIC DNA]</scope>
    <source>
        <strain evidence="3 4">BN130099</strain>
    </source>
</reference>
<organism evidence="3 4">
    <name type="scientific">Nocardioides humilatus</name>
    <dbReference type="NCBI Taxonomy" id="2607660"/>
    <lineage>
        <taxon>Bacteria</taxon>
        <taxon>Bacillati</taxon>
        <taxon>Actinomycetota</taxon>
        <taxon>Actinomycetes</taxon>
        <taxon>Propionibacteriales</taxon>
        <taxon>Nocardioidaceae</taxon>
        <taxon>Nocardioides</taxon>
    </lineage>
</organism>
<proteinExistence type="predicted"/>
<keyword evidence="4" id="KW-1185">Reference proteome</keyword>
<evidence type="ECO:0000256" key="1">
    <source>
        <dbReference type="SAM" id="MobiDB-lite"/>
    </source>
</evidence>
<keyword evidence="2" id="KW-1133">Transmembrane helix</keyword>
<sequence length="324" mass="34144">MNCALCGTAAVHDDQRFCARCGGELGTPPPPPADVTMPGSMPVPMPVTPPPPAAPIPPPPAYFPPPRVNGPLFADAEVTVRPTPPPAPLPVVVPPVPRQPKRRMPVLVLVVAALLAAAVGAGGVVLVLSGQDDDRSTAATDSPTRDQRTTSAPTSDAAPTSDVGQTKSATPKPRDFRCWDGGKRVAALAACGLPTGQDGLTWVFPSAAASGCYGNTGVQRDAEIECSPSGVRFHYSEWRSRGALETYYGGNGPVSIDPPSGRADLRAFQVESRDPDVGYKVAVYFADPSALWSVTIYAADRDQYLAIIRELDVRPFRDLRGKRA</sequence>
<keyword evidence="2" id="KW-0812">Transmembrane</keyword>
<reference evidence="3 4" key="2">
    <citation type="submission" date="2019-09" db="EMBL/GenBank/DDBJ databases">
        <authorList>
            <person name="Jin C."/>
        </authorList>
    </citation>
    <scope>NUCLEOTIDE SEQUENCE [LARGE SCALE GENOMIC DNA]</scope>
    <source>
        <strain evidence="3 4">BN130099</strain>
    </source>
</reference>
<evidence type="ECO:0000313" key="3">
    <source>
        <dbReference type="EMBL" id="KAA1421542.1"/>
    </source>
</evidence>
<name>A0A5B1LLF3_9ACTN</name>
<dbReference type="EMBL" id="VUJV01000001">
    <property type="protein sequence ID" value="KAA1421542.1"/>
    <property type="molecule type" value="Genomic_DNA"/>
</dbReference>